<name>A0A7S4NLI7_9EUKA</name>
<feature type="compositionally biased region" description="Low complexity" evidence="1">
    <location>
        <begin position="186"/>
        <end position="196"/>
    </location>
</feature>
<proteinExistence type="predicted"/>
<gene>
    <name evidence="2" type="ORF">NAES01612_LOCUS6431</name>
</gene>
<feature type="compositionally biased region" description="Basic and acidic residues" evidence="1">
    <location>
        <begin position="172"/>
        <end position="185"/>
    </location>
</feature>
<reference evidence="2" key="1">
    <citation type="submission" date="2021-01" db="EMBL/GenBank/DDBJ databases">
        <authorList>
            <person name="Corre E."/>
            <person name="Pelletier E."/>
            <person name="Niang G."/>
            <person name="Scheremetjew M."/>
            <person name="Finn R."/>
            <person name="Kale V."/>
            <person name="Holt S."/>
            <person name="Cochrane G."/>
            <person name="Meng A."/>
            <person name="Brown T."/>
            <person name="Cohen L."/>
        </authorList>
    </citation>
    <scope>NUCLEOTIDE SEQUENCE</scope>
    <source>
        <strain evidence="2">SoJaBio B1-5/56/2</strain>
    </source>
</reference>
<evidence type="ECO:0000256" key="1">
    <source>
        <dbReference type="SAM" id="MobiDB-lite"/>
    </source>
</evidence>
<accession>A0A7S4NLI7</accession>
<feature type="compositionally biased region" description="Polar residues" evidence="1">
    <location>
        <begin position="216"/>
        <end position="225"/>
    </location>
</feature>
<dbReference type="EMBL" id="HBKR01009663">
    <property type="protein sequence ID" value="CAE2293985.1"/>
    <property type="molecule type" value="Transcribed_RNA"/>
</dbReference>
<feature type="region of interest" description="Disordered" evidence="1">
    <location>
        <begin position="171"/>
        <end position="225"/>
    </location>
</feature>
<evidence type="ECO:0000313" key="2">
    <source>
        <dbReference type="EMBL" id="CAE2293985.1"/>
    </source>
</evidence>
<feature type="compositionally biased region" description="Basic residues" evidence="1">
    <location>
        <begin position="197"/>
        <end position="212"/>
    </location>
</feature>
<dbReference type="AlphaFoldDB" id="A0A7S4NLI7"/>
<sequence length="225" mass="26411">MSYNETLHKLQEQHQAIFELESKYFALKRETQNLETEHATMLGEHQKEKKALEDSIEELNQNLSHMKERANKTDLSLRKMTSDYSDLKMSRDCSERAAKETISSLQKEMNDVKHQMKGLKRTHTEEIRALDQNRQKERLQYEEKLLTVGENARQSWVQQKQQYEQTISDLQQKLKEQNEEKKDHVSSSSTSPPTAVRRSKRAAPPPRKRLRKASPNVSKNTITFD</sequence>
<protein>
    <submittedName>
        <fullName evidence="2">Uncharacterized protein</fullName>
    </submittedName>
</protein>
<organism evidence="2">
    <name type="scientific">Paramoeba aestuarina</name>
    <dbReference type="NCBI Taxonomy" id="180227"/>
    <lineage>
        <taxon>Eukaryota</taxon>
        <taxon>Amoebozoa</taxon>
        <taxon>Discosea</taxon>
        <taxon>Flabellinia</taxon>
        <taxon>Dactylopodida</taxon>
        <taxon>Paramoebidae</taxon>
        <taxon>Paramoeba</taxon>
    </lineage>
</organism>